<dbReference type="InterPro" id="IPR037460">
    <property type="entry name" value="SEST-like"/>
</dbReference>
<evidence type="ECO:0000313" key="6">
    <source>
        <dbReference type="Proteomes" id="UP000646244"/>
    </source>
</evidence>
<dbReference type="Proteomes" id="UP000646244">
    <property type="component" value="Unassembled WGS sequence"/>
</dbReference>
<reference evidence="5" key="1">
    <citation type="journal article" date="2014" name="Int. J. Syst. Evol. Microbiol.">
        <title>Complete genome sequence of Corynebacterium casei LMG S-19264T (=DSM 44701T), isolated from a smear-ripened cheese.</title>
        <authorList>
            <consortium name="US DOE Joint Genome Institute (JGI-PGF)"/>
            <person name="Walter F."/>
            <person name="Albersmeier A."/>
            <person name="Kalinowski J."/>
            <person name="Ruckert C."/>
        </authorList>
    </citation>
    <scope>NUCLEOTIDE SEQUENCE</scope>
    <source>
        <strain evidence="5">JCM 4633</strain>
    </source>
</reference>
<feature type="signal peptide" evidence="3">
    <location>
        <begin position="1"/>
        <end position="26"/>
    </location>
</feature>
<reference evidence="5" key="2">
    <citation type="submission" date="2020-09" db="EMBL/GenBank/DDBJ databases">
        <authorList>
            <person name="Sun Q."/>
            <person name="Ohkuma M."/>
        </authorList>
    </citation>
    <scope>NUCLEOTIDE SEQUENCE</scope>
    <source>
        <strain evidence="5">JCM 4633</strain>
    </source>
</reference>
<dbReference type="RefSeq" id="WP_190108077.1">
    <property type="nucleotide sequence ID" value="NZ_BMVB01000002.1"/>
</dbReference>
<feature type="disulfide bond" evidence="2">
    <location>
        <begin position="154"/>
        <end position="168"/>
    </location>
</feature>
<dbReference type="Gene3D" id="3.40.50.1110">
    <property type="entry name" value="SGNH hydrolase"/>
    <property type="match status" value="1"/>
</dbReference>
<gene>
    <name evidence="5" type="ORF">GCM10010507_06390</name>
</gene>
<dbReference type="Pfam" id="PF13472">
    <property type="entry name" value="Lipase_GDSL_2"/>
    <property type="match status" value="1"/>
</dbReference>
<accession>A0A918TA23</accession>
<dbReference type="CDD" id="cd01823">
    <property type="entry name" value="SEST_like"/>
    <property type="match status" value="1"/>
</dbReference>
<dbReference type="PANTHER" id="PTHR37981">
    <property type="entry name" value="LIPASE 2"/>
    <property type="match status" value="1"/>
</dbReference>
<evidence type="ECO:0000313" key="5">
    <source>
        <dbReference type="EMBL" id="GHC36066.1"/>
    </source>
</evidence>
<dbReference type="EMBL" id="BMVB01000002">
    <property type="protein sequence ID" value="GHC36066.1"/>
    <property type="molecule type" value="Genomic_DNA"/>
</dbReference>
<feature type="active site" evidence="1">
    <location>
        <position position="296"/>
    </location>
</feature>
<feature type="disulfide bond" evidence="2">
    <location>
        <begin position="80"/>
        <end position="105"/>
    </location>
</feature>
<evidence type="ECO:0000256" key="1">
    <source>
        <dbReference type="PIRSR" id="PIRSR637460-1"/>
    </source>
</evidence>
<keyword evidence="3" id="KW-0732">Signal</keyword>
<dbReference type="InterPro" id="IPR036514">
    <property type="entry name" value="SGNH_hydro_sf"/>
</dbReference>
<dbReference type="GO" id="GO:0004806">
    <property type="term" value="F:triacylglycerol lipase activity"/>
    <property type="evidence" value="ECO:0007669"/>
    <property type="project" value="TreeGrafter"/>
</dbReference>
<dbReference type="GO" id="GO:0019433">
    <property type="term" value="P:triglyceride catabolic process"/>
    <property type="evidence" value="ECO:0007669"/>
    <property type="project" value="TreeGrafter"/>
</dbReference>
<proteinExistence type="predicted"/>
<feature type="chain" id="PRO_5039086415" evidence="3">
    <location>
        <begin position="27"/>
        <end position="319"/>
    </location>
</feature>
<feature type="active site" description="Nucleophile" evidence="1">
    <location>
        <position position="65"/>
    </location>
</feature>
<evidence type="ECO:0000256" key="3">
    <source>
        <dbReference type="SAM" id="SignalP"/>
    </source>
</evidence>
<dbReference type="PANTHER" id="PTHR37981:SF1">
    <property type="entry name" value="SGNH HYDROLASE-TYPE ESTERASE DOMAIN-CONTAINING PROTEIN"/>
    <property type="match status" value="1"/>
</dbReference>
<sequence length="319" mass="33540">MPRTSRTTTRWAVSAVSALGAMAALATTVATPASATASTTAGITTSATAAEAAPRAGHYVALGDSFTAGPGIPRQTDARCGRSSANYPSLVRADLGITSFTDASCDGASTVHMEQRQRETGKAPQLDALHRNTRLVTLGIGGNDIGLGEVFARCFRPAGGEVPRDNPCQRSYHRNGTDELDRRIEAAAPQVAAVLKAVHERAPRARVAVVGYPALIGDDVEGCRASLRIADGDIPYVRGTLRRLNAMLRREATAQGHLYVNTHATTAGHDACRPFADRYVEGLTTRPRTRPAAPLHPNAAGERAMAKAVADALVFGPAR</sequence>
<protein>
    <submittedName>
        <fullName evidence="5">Lipase</fullName>
    </submittedName>
</protein>
<organism evidence="5 6">
    <name type="scientific">Streptomyces cinnamoneus</name>
    <name type="common">Streptoverticillium cinnamoneum</name>
    <dbReference type="NCBI Taxonomy" id="53446"/>
    <lineage>
        <taxon>Bacteria</taxon>
        <taxon>Bacillati</taxon>
        <taxon>Actinomycetota</taxon>
        <taxon>Actinomycetes</taxon>
        <taxon>Kitasatosporales</taxon>
        <taxon>Streptomycetaceae</taxon>
        <taxon>Streptomyces</taxon>
        <taxon>Streptomyces cinnamoneus group</taxon>
    </lineage>
</organism>
<evidence type="ECO:0000256" key="2">
    <source>
        <dbReference type="PIRSR" id="PIRSR637460-2"/>
    </source>
</evidence>
<dbReference type="InterPro" id="IPR013830">
    <property type="entry name" value="SGNH_hydro"/>
</dbReference>
<comment type="caution">
    <text evidence="5">The sequence shown here is derived from an EMBL/GenBank/DDBJ whole genome shotgun (WGS) entry which is preliminary data.</text>
</comment>
<dbReference type="SUPFAM" id="SSF52266">
    <property type="entry name" value="SGNH hydrolase"/>
    <property type="match status" value="1"/>
</dbReference>
<evidence type="ECO:0000259" key="4">
    <source>
        <dbReference type="Pfam" id="PF13472"/>
    </source>
</evidence>
<feature type="domain" description="SGNH hydrolase-type esterase" evidence="4">
    <location>
        <begin position="61"/>
        <end position="304"/>
    </location>
</feature>
<dbReference type="AlphaFoldDB" id="A0A918TA23"/>
<keyword evidence="2" id="KW-1015">Disulfide bond</keyword>
<name>A0A918TA23_STRCJ</name>